<keyword evidence="1" id="KW-0479">Metal-binding</keyword>
<dbReference type="InterPro" id="IPR001878">
    <property type="entry name" value="Znf_CCHC"/>
</dbReference>
<gene>
    <name evidence="4" type="ORF">C8A05DRAFT_20007</name>
</gene>
<evidence type="ECO:0000259" key="3">
    <source>
        <dbReference type="PROSITE" id="PS50158"/>
    </source>
</evidence>
<dbReference type="Proteomes" id="UP001303889">
    <property type="component" value="Unassembled WGS sequence"/>
</dbReference>
<feature type="compositionally biased region" description="Polar residues" evidence="2">
    <location>
        <begin position="328"/>
        <end position="347"/>
    </location>
</feature>
<dbReference type="SMART" id="SM00343">
    <property type="entry name" value="ZnF_C2HC"/>
    <property type="match status" value="1"/>
</dbReference>
<evidence type="ECO:0000313" key="4">
    <source>
        <dbReference type="EMBL" id="KAK3897171.1"/>
    </source>
</evidence>
<keyword evidence="1" id="KW-0863">Zinc-finger</keyword>
<sequence length="361" mass="42005">MDVDANQRDPRPRRDKSNITCYGCGKQGHFKRDCRDRKKDGWKAVPVKETATIEKGIPLIEVSAHDVYESQCTRDDLEDAQRLNANPGNNVFQPNDTLHQNDIRWEGPLDDCPQEDLQGNVLCHPENKYRREQEKRQLQGKKPQEWDDYWNGRPYFSKGRSNDDVDWSQAQTFQIVEGECRRLHPGRADHIQVPWFQCVTDVCGYHYKEKLSNDHWPVRTTNDDGLPKPLIWTFDRGSAPESFLWTYRTVDSGRLRVVPRRAWPEECHIRWTPDQCPSKDCVFHLWDKASREHDRRQARRTRQQQRRAREAAVRARKAQQTTLAADVSNMNQPNDTAEGDASQSQYDLGNDSGAFPGPSKH</sequence>
<evidence type="ECO:0000313" key="5">
    <source>
        <dbReference type="Proteomes" id="UP001303889"/>
    </source>
</evidence>
<keyword evidence="5" id="KW-1185">Reference proteome</keyword>
<feature type="compositionally biased region" description="Basic residues" evidence="2">
    <location>
        <begin position="296"/>
        <end position="306"/>
    </location>
</feature>
<feature type="compositionally biased region" description="Basic and acidic residues" evidence="2">
    <location>
        <begin position="1"/>
        <end position="17"/>
    </location>
</feature>
<feature type="region of interest" description="Disordered" evidence="2">
    <location>
        <begin position="1"/>
        <end position="20"/>
    </location>
</feature>
<dbReference type="GO" id="GO:0008270">
    <property type="term" value="F:zinc ion binding"/>
    <property type="evidence" value="ECO:0007669"/>
    <property type="project" value="UniProtKB-KW"/>
</dbReference>
<accession>A0AAN6RP99</accession>
<dbReference type="EMBL" id="MU856244">
    <property type="protein sequence ID" value="KAK3897171.1"/>
    <property type="molecule type" value="Genomic_DNA"/>
</dbReference>
<reference evidence="4" key="1">
    <citation type="journal article" date="2023" name="Mol. Phylogenet. Evol.">
        <title>Genome-scale phylogeny and comparative genomics of the fungal order Sordariales.</title>
        <authorList>
            <person name="Hensen N."/>
            <person name="Bonometti L."/>
            <person name="Westerberg I."/>
            <person name="Brannstrom I.O."/>
            <person name="Guillou S."/>
            <person name="Cros-Aarteil S."/>
            <person name="Calhoun S."/>
            <person name="Haridas S."/>
            <person name="Kuo A."/>
            <person name="Mondo S."/>
            <person name="Pangilinan J."/>
            <person name="Riley R."/>
            <person name="LaButti K."/>
            <person name="Andreopoulos B."/>
            <person name="Lipzen A."/>
            <person name="Chen C."/>
            <person name="Yan M."/>
            <person name="Daum C."/>
            <person name="Ng V."/>
            <person name="Clum A."/>
            <person name="Steindorff A."/>
            <person name="Ohm R.A."/>
            <person name="Martin F."/>
            <person name="Silar P."/>
            <person name="Natvig D.O."/>
            <person name="Lalanne C."/>
            <person name="Gautier V."/>
            <person name="Ament-Velasquez S.L."/>
            <person name="Kruys A."/>
            <person name="Hutchinson M.I."/>
            <person name="Powell A.J."/>
            <person name="Barry K."/>
            <person name="Miller A.N."/>
            <person name="Grigoriev I.V."/>
            <person name="Debuchy R."/>
            <person name="Gladieux P."/>
            <person name="Hiltunen Thoren M."/>
            <person name="Johannesson H."/>
        </authorList>
    </citation>
    <scope>NUCLEOTIDE SEQUENCE</scope>
    <source>
        <strain evidence="4">CBS 103.79</strain>
    </source>
</reference>
<name>A0AAN6RP99_9PEZI</name>
<evidence type="ECO:0000256" key="1">
    <source>
        <dbReference type="PROSITE-ProRule" id="PRU00047"/>
    </source>
</evidence>
<dbReference type="AlphaFoldDB" id="A0AAN6RP99"/>
<dbReference type="Gene3D" id="4.10.60.10">
    <property type="entry name" value="Zinc finger, CCHC-type"/>
    <property type="match status" value="1"/>
</dbReference>
<dbReference type="Pfam" id="PF00098">
    <property type="entry name" value="zf-CCHC"/>
    <property type="match status" value="1"/>
</dbReference>
<protein>
    <recommendedName>
        <fullName evidence="3">CCHC-type domain-containing protein</fullName>
    </recommendedName>
</protein>
<dbReference type="GO" id="GO:0003676">
    <property type="term" value="F:nucleic acid binding"/>
    <property type="evidence" value="ECO:0007669"/>
    <property type="project" value="InterPro"/>
</dbReference>
<keyword evidence="1" id="KW-0862">Zinc</keyword>
<dbReference type="PROSITE" id="PS50158">
    <property type="entry name" value="ZF_CCHC"/>
    <property type="match status" value="1"/>
</dbReference>
<feature type="region of interest" description="Disordered" evidence="2">
    <location>
        <begin position="292"/>
        <end position="361"/>
    </location>
</feature>
<dbReference type="InterPro" id="IPR036875">
    <property type="entry name" value="Znf_CCHC_sf"/>
</dbReference>
<evidence type="ECO:0000256" key="2">
    <source>
        <dbReference type="SAM" id="MobiDB-lite"/>
    </source>
</evidence>
<organism evidence="4 5">
    <name type="scientific">Staphylotrichum tortipilum</name>
    <dbReference type="NCBI Taxonomy" id="2831512"/>
    <lineage>
        <taxon>Eukaryota</taxon>
        <taxon>Fungi</taxon>
        <taxon>Dikarya</taxon>
        <taxon>Ascomycota</taxon>
        <taxon>Pezizomycotina</taxon>
        <taxon>Sordariomycetes</taxon>
        <taxon>Sordariomycetidae</taxon>
        <taxon>Sordariales</taxon>
        <taxon>Chaetomiaceae</taxon>
        <taxon>Staphylotrichum</taxon>
    </lineage>
</organism>
<dbReference type="SUPFAM" id="SSF57756">
    <property type="entry name" value="Retrovirus zinc finger-like domains"/>
    <property type="match status" value="1"/>
</dbReference>
<feature type="domain" description="CCHC-type" evidence="3">
    <location>
        <begin position="21"/>
        <end position="36"/>
    </location>
</feature>
<proteinExistence type="predicted"/>
<reference evidence="4" key="2">
    <citation type="submission" date="2023-05" db="EMBL/GenBank/DDBJ databases">
        <authorList>
            <consortium name="Lawrence Berkeley National Laboratory"/>
            <person name="Steindorff A."/>
            <person name="Hensen N."/>
            <person name="Bonometti L."/>
            <person name="Westerberg I."/>
            <person name="Brannstrom I.O."/>
            <person name="Guillou S."/>
            <person name="Cros-Aarteil S."/>
            <person name="Calhoun S."/>
            <person name="Haridas S."/>
            <person name="Kuo A."/>
            <person name="Mondo S."/>
            <person name="Pangilinan J."/>
            <person name="Riley R."/>
            <person name="Labutti K."/>
            <person name="Andreopoulos B."/>
            <person name="Lipzen A."/>
            <person name="Chen C."/>
            <person name="Yanf M."/>
            <person name="Daum C."/>
            <person name="Ng V."/>
            <person name="Clum A."/>
            <person name="Ohm R."/>
            <person name="Martin F."/>
            <person name="Silar P."/>
            <person name="Natvig D."/>
            <person name="Lalanne C."/>
            <person name="Gautier V."/>
            <person name="Ament-Velasquez S.L."/>
            <person name="Kruys A."/>
            <person name="Hutchinson M.I."/>
            <person name="Powell A.J."/>
            <person name="Barry K."/>
            <person name="Miller A.N."/>
            <person name="Grigoriev I.V."/>
            <person name="Debuchy R."/>
            <person name="Gladieux P."/>
            <person name="Thoren M.H."/>
            <person name="Johannesson H."/>
        </authorList>
    </citation>
    <scope>NUCLEOTIDE SEQUENCE</scope>
    <source>
        <strain evidence="4">CBS 103.79</strain>
    </source>
</reference>
<comment type="caution">
    <text evidence="4">The sequence shown here is derived from an EMBL/GenBank/DDBJ whole genome shotgun (WGS) entry which is preliminary data.</text>
</comment>